<protein>
    <submittedName>
        <fullName evidence="2">Uncharacterized protein</fullName>
    </submittedName>
</protein>
<feature type="compositionally biased region" description="Polar residues" evidence="1">
    <location>
        <begin position="224"/>
        <end position="245"/>
    </location>
</feature>
<evidence type="ECO:0000313" key="3">
    <source>
        <dbReference type="Proteomes" id="UP000541558"/>
    </source>
</evidence>
<accession>A0A8H5BSA6</accession>
<evidence type="ECO:0000256" key="1">
    <source>
        <dbReference type="SAM" id="MobiDB-lite"/>
    </source>
</evidence>
<keyword evidence="3" id="KW-1185">Reference proteome</keyword>
<dbReference type="Proteomes" id="UP000541558">
    <property type="component" value="Unassembled WGS sequence"/>
</dbReference>
<proteinExistence type="predicted"/>
<organism evidence="2 3">
    <name type="scientific">Ephemerocybe angulata</name>
    <dbReference type="NCBI Taxonomy" id="980116"/>
    <lineage>
        <taxon>Eukaryota</taxon>
        <taxon>Fungi</taxon>
        <taxon>Dikarya</taxon>
        <taxon>Basidiomycota</taxon>
        <taxon>Agaricomycotina</taxon>
        <taxon>Agaricomycetes</taxon>
        <taxon>Agaricomycetidae</taxon>
        <taxon>Agaricales</taxon>
        <taxon>Agaricineae</taxon>
        <taxon>Psathyrellaceae</taxon>
        <taxon>Ephemerocybe</taxon>
    </lineage>
</organism>
<feature type="compositionally biased region" description="Polar residues" evidence="1">
    <location>
        <begin position="116"/>
        <end position="142"/>
    </location>
</feature>
<evidence type="ECO:0000313" key="2">
    <source>
        <dbReference type="EMBL" id="KAF5328314.1"/>
    </source>
</evidence>
<feature type="compositionally biased region" description="Low complexity" evidence="1">
    <location>
        <begin position="144"/>
        <end position="159"/>
    </location>
</feature>
<dbReference type="EMBL" id="JAACJK010000136">
    <property type="protein sequence ID" value="KAF5328314.1"/>
    <property type="molecule type" value="Genomic_DNA"/>
</dbReference>
<dbReference type="AlphaFoldDB" id="A0A8H5BSA6"/>
<dbReference type="OrthoDB" id="6718656at2759"/>
<comment type="caution">
    <text evidence="2">The sequence shown here is derived from an EMBL/GenBank/DDBJ whole genome shotgun (WGS) entry which is preliminary data.</text>
</comment>
<gene>
    <name evidence="2" type="ORF">D9611_014630</name>
</gene>
<feature type="region of interest" description="Disordered" evidence="1">
    <location>
        <begin position="97"/>
        <end position="245"/>
    </location>
</feature>
<reference evidence="2 3" key="1">
    <citation type="journal article" date="2020" name="ISME J.">
        <title>Uncovering the hidden diversity of litter-decomposition mechanisms in mushroom-forming fungi.</title>
        <authorList>
            <person name="Floudas D."/>
            <person name="Bentzer J."/>
            <person name="Ahren D."/>
            <person name="Johansson T."/>
            <person name="Persson P."/>
            <person name="Tunlid A."/>
        </authorList>
    </citation>
    <scope>NUCLEOTIDE SEQUENCE [LARGE SCALE GENOMIC DNA]</scope>
    <source>
        <strain evidence="2 3">CBS 175.51</strain>
    </source>
</reference>
<name>A0A8H5BSA6_9AGAR</name>
<sequence>MQVAPRAPGNSQAPVKIYNAVYSSVQVYECMVRGIATKGEGRNFGEGNPAWEARDVQAVMEVSGYMDTSRERSRYCSSVWGSATVVAFVRFSANHQFPGSTAGLTPGGTASPRPLSASSSTASLNQGRAQGLFTPSTTSANMRPSGFHSPFGSQPSSSQTPPPGSSLKRNRSEADVEGPSGPYNDYAMADATSAATTPQPNGEEDPSPAKRQRLGGTPADLQPRTLNNPLNGMSRPSSTVNGANGIQPSEIVEVHKTRFATKPSIPRGVTYTRHLKIRGGLR</sequence>